<dbReference type="InterPro" id="IPR036365">
    <property type="entry name" value="PGBD-like_sf"/>
</dbReference>
<feature type="domain" description="Peptidoglycan binding-like" evidence="1">
    <location>
        <begin position="39"/>
        <end position="76"/>
    </location>
</feature>
<dbReference type="RefSeq" id="WP_378246678.1">
    <property type="nucleotide sequence ID" value="NZ_JBHSKF010000004.1"/>
</dbReference>
<keyword evidence="3" id="KW-1185">Reference proteome</keyword>
<protein>
    <submittedName>
        <fullName evidence="2">Peptidoglycan-binding protein</fullName>
    </submittedName>
</protein>
<dbReference type="Pfam" id="PF01471">
    <property type="entry name" value="PG_binding_1"/>
    <property type="match status" value="1"/>
</dbReference>
<sequence length="229" mass="26009">MSNPELRRDSPEHDWVTYLQGLLEARLTDDAAAGHVRLSPVDGLFGPITEGSVEYFQRREGLPETGVVDTATWDALEREPQQRQPVGPLNLTIPFELWLSWQDTTLDLMVQDFRTFTLGSHPGARLRLGGGAPVGPLAGNGSVELLNREIRLWPNWFLNHTHKFTLDWSRDNGFELGLENEAEFGYRPLRNVELFLRGQFGLSWEPQAGSGGVQWYIGPQLRWKFDLAR</sequence>
<dbReference type="SUPFAM" id="SSF47090">
    <property type="entry name" value="PGBD-like"/>
    <property type="match status" value="1"/>
</dbReference>
<comment type="caution">
    <text evidence="2">The sequence shown here is derived from an EMBL/GenBank/DDBJ whole genome shotgun (WGS) entry which is preliminary data.</text>
</comment>
<gene>
    <name evidence="2" type="ORF">ACFPM7_10965</name>
</gene>
<name>A0ABW0ENT4_9PSEU</name>
<proteinExistence type="predicted"/>
<organism evidence="2 3">
    <name type="scientific">Actinokineospora guangxiensis</name>
    <dbReference type="NCBI Taxonomy" id="1490288"/>
    <lineage>
        <taxon>Bacteria</taxon>
        <taxon>Bacillati</taxon>
        <taxon>Actinomycetota</taxon>
        <taxon>Actinomycetes</taxon>
        <taxon>Pseudonocardiales</taxon>
        <taxon>Pseudonocardiaceae</taxon>
        <taxon>Actinokineospora</taxon>
    </lineage>
</organism>
<dbReference type="EMBL" id="JBHSKF010000004">
    <property type="protein sequence ID" value="MFC5287571.1"/>
    <property type="molecule type" value="Genomic_DNA"/>
</dbReference>
<accession>A0ABW0ENT4</accession>
<reference evidence="3" key="1">
    <citation type="journal article" date="2019" name="Int. J. Syst. Evol. Microbiol.">
        <title>The Global Catalogue of Microorganisms (GCM) 10K type strain sequencing project: providing services to taxonomists for standard genome sequencing and annotation.</title>
        <authorList>
            <consortium name="The Broad Institute Genomics Platform"/>
            <consortium name="The Broad Institute Genome Sequencing Center for Infectious Disease"/>
            <person name="Wu L."/>
            <person name="Ma J."/>
        </authorList>
    </citation>
    <scope>NUCLEOTIDE SEQUENCE [LARGE SCALE GENOMIC DNA]</scope>
    <source>
        <strain evidence="3">CCUG 59778</strain>
    </source>
</reference>
<dbReference type="Proteomes" id="UP001596157">
    <property type="component" value="Unassembled WGS sequence"/>
</dbReference>
<evidence type="ECO:0000313" key="3">
    <source>
        <dbReference type="Proteomes" id="UP001596157"/>
    </source>
</evidence>
<dbReference type="InterPro" id="IPR036366">
    <property type="entry name" value="PGBDSf"/>
</dbReference>
<dbReference type="InterPro" id="IPR002477">
    <property type="entry name" value="Peptidoglycan-bd-like"/>
</dbReference>
<dbReference type="Gene3D" id="1.10.101.10">
    <property type="entry name" value="PGBD-like superfamily/PGBD"/>
    <property type="match status" value="1"/>
</dbReference>
<evidence type="ECO:0000259" key="1">
    <source>
        <dbReference type="Pfam" id="PF01471"/>
    </source>
</evidence>
<evidence type="ECO:0000313" key="2">
    <source>
        <dbReference type="EMBL" id="MFC5287571.1"/>
    </source>
</evidence>